<keyword evidence="2" id="KW-1133">Transmembrane helix</keyword>
<reference evidence="3 4" key="1">
    <citation type="submission" date="2018-07" db="EMBL/GenBank/DDBJ databases">
        <title>Genomic Encyclopedia of Type Strains, Phase III (KMG-III): the genomes of soil and plant-associated and newly described type strains.</title>
        <authorList>
            <person name="Whitman W."/>
        </authorList>
    </citation>
    <scope>NUCLEOTIDE SEQUENCE [LARGE SCALE GENOMIC DNA]</scope>
    <source>
        <strain evidence="3 4">CECT 8575</strain>
    </source>
</reference>
<organism evidence="3 4">
    <name type="scientific">Halopolyspora algeriensis</name>
    <dbReference type="NCBI Taxonomy" id="1500506"/>
    <lineage>
        <taxon>Bacteria</taxon>
        <taxon>Bacillati</taxon>
        <taxon>Actinomycetota</taxon>
        <taxon>Actinomycetes</taxon>
        <taxon>Actinomycetes incertae sedis</taxon>
        <taxon>Halopolyspora</taxon>
    </lineage>
</organism>
<evidence type="ECO:0000256" key="1">
    <source>
        <dbReference type="SAM" id="MobiDB-lite"/>
    </source>
</evidence>
<proteinExistence type="predicted"/>
<keyword evidence="4" id="KW-1185">Reference proteome</keyword>
<accession>A0A368VVM1</accession>
<evidence type="ECO:0000256" key="2">
    <source>
        <dbReference type="SAM" id="Phobius"/>
    </source>
</evidence>
<evidence type="ECO:0000313" key="3">
    <source>
        <dbReference type="EMBL" id="RCW44698.1"/>
    </source>
</evidence>
<evidence type="ECO:0000313" key="4">
    <source>
        <dbReference type="Proteomes" id="UP000253495"/>
    </source>
</evidence>
<dbReference type="EMBL" id="QPJC01000004">
    <property type="protein sequence ID" value="RCW44698.1"/>
    <property type="molecule type" value="Genomic_DNA"/>
</dbReference>
<keyword evidence="2" id="KW-0812">Transmembrane</keyword>
<gene>
    <name evidence="3" type="ORF">DFQ14_104289</name>
</gene>
<sequence>MNDRGNHHRSARMRTRAMAVFRRGAVHGLAAGSIGVAVMTLGEKCEQRWTGRPDSHVPGRTMARLLGSPTPPKKLNLLMHLGQGALLGMLRGVMADSGLRGPWASVMFAVVRLTNDQTLENASGVGAPPWTWPRDELAVDLVHKTVYALTTGFVADLLAARIGPGPGLQHARLRHGRHPDIGPVEPLAEPSSGQESERP</sequence>
<feature type="transmembrane region" description="Helical" evidence="2">
    <location>
        <begin position="20"/>
        <end position="42"/>
    </location>
</feature>
<comment type="caution">
    <text evidence="3">The sequence shown here is derived from an EMBL/GenBank/DDBJ whole genome shotgun (WGS) entry which is preliminary data.</text>
</comment>
<protein>
    <submittedName>
        <fullName evidence="3">Uncharacterized protein</fullName>
    </submittedName>
</protein>
<keyword evidence="2" id="KW-0472">Membrane</keyword>
<dbReference type="AlphaFoldDB" id="A0A368VVM1"/>
<name>A0A368VVM1_9ACTN</name>
<dbReference type="Proteomes" id="UP000253495">
    <property type="component" value="Unassembled WGS sequence"/>
</dbReference>
<feature type="region of interest" description="Disordered" evidence="1">
    <location>
        <begin position="169"/>
        <end position="199"/>
    </location>
</feature>